<dbReference type="Pfam" id="PF00501">
    <property type="entry name" value="AMP-binding"/>
    <property type="match status" value="1"/>
</dbReference>
<dbReference type="GO" id="GO:0070566">
    <property type="term" value="F:adenylyltransferase activity"/>
    <property type="evidence" value="ECO:0007669"/>
    <property type="project" value="TreeGrafter"/>
</dbReference>
<organism evidence="3 4">
    <name type="scientific">Amycolatopsis bartoniae</name>
    <dbReference type="NCBI Taxonomy" id="941986"/>
    <lineage>
        <taxon>Bacteria</taxon>
        <taxon>Bacillati</taxon>
        <taxon>Actinomycetota</taxon>
        <taxon>Actinomycetes</taxon>
        <taxon>Pseudonocardiales</taxon>
        <taxon>Pseudonocardiaceae</taxon>
        <taxon>Amycolatopsis</taxon>
    </lineage>
</organism>
<dbReference type="Proteomes" id="UP000658656">
    <property type="component" value="Unassembled WGS sequence"/>
</dbReference>
<feature type="domain" description="AMP-dependent synthetase/ligase" evidence="2">
    <location>
        <begin position="33"/>
        <end position="413"/>
    </location>
</feature>
<dbReference type="Gene3D" id="3.40.50.12780">
    <property type="entry name" value="N-terminal domain of ligase-like"/>
    <property type="match status" value="1"/>
</dbReference>
<name>A0A8H9IV82_9PSEU</name>
<dbReference type="InterPro" id="IPR000873">
    <property type="entry name" value="AMP-dep_synth/lig_dom"/>
</dbReference>
<dbReference type="GO" id="GO:0005886">
    <property type="term" value="C:plasma membrane"/>
    <property type="evidence" value="ECO:0007669"/>
    <property type="project" value="TreeGrafter"/>
</dbReference>
<dbReference type="EMBL" id="BNAV01000008">
    <property type="protein sequence ID" value="GHF69659.1"/>
    <property type="molecule type" value="Genomic_DNA"/>
</dbReference>
<reference evidence="3" key="1">
    <citation type="journal article" date="2014" name="Int. J. Syst. Evol. Microbiol.">
        <title>Complete genome sequence of Corynebacterium casei LMG S-19264T (=DSM 44701T), isolated from a smear-ripened cheese.</title>
        <authorList>
            <consortium name="US DOE Joint Genome Institute (JGI-PGF)"/>
            <person name="Walter F."/>
            <person name="Albersmeier A."/>
            <person name="Kalinowski J."/>
            <person name="Ruckert C."/>
        </authorList>
    </citation>
    <scope>NUCLEOTIDE SEQUENCE</scope>
    <source>
        <strain evidence="3">CGMCC 4.7679</strain>
    </source>
</reference>
<dbReference type="PANTHER" id="PTHR22754:SF32">
    <property type="entry name" value="DISCO-INTERACTING PROTEIN 2"/>
    <property type="match status" value="1"/>
</dbReference>
<dbReference type="InterPro" id="IPR045851">
    <property type="entry name" value="AMP-bd_C_sf"/>
</dbReference>
<evidence type="ECO:0000256" key="1">
    <source>
        <dbReference type="ARBA" id="ARBA00006432"/>
    </source>
</evidence>
<reference evidence="3" key="2">
    <citation type="submission" date="2020-09" db="EMBL/GenBank/DDBJ databases">
        <authorList>
            <person name="Sun Q."/>
            <person name="Zhou Y."/>
        </authorList>
    </citation>
    <scope>NUCLEOTIDE SEQUENCE</scope>
    <source>
        <strain evidence="3">CGMCC 4.7679</strain>
    </source>
</reference>
<dbReference type="Gene3D" id="3.30.300.30">
    <property type="match status" value="1"/>
</dbReference>
<gene>
    <name evidence="3" type="ORF">GCM10017566_49190</name>
</gene>
<evidence type="ECO:0000259" key="2">
    <source>
        <dbReference type="Pfam" id="PF00501"/>
    </source>
</evidence>
<comment type="caution">
    <text evidence="3">The sequence shown here is derived from an EMBL/GenBank/DDBJ whole genome shotgun (WGS) entry which is preliminary data.</text>
</comment>
<dbReference type="GO" id="GO:0006633">
    <property type="term" value="P:fatty acid biosynthetic process"/>
    <property type="evidence" value="ECO:0007669"/>
    <property type="project" value="TreeGrafter"/>
</dbReference>
<sequence length="555" mass="58720">MTAVQDPHRQPRTLTELLAGLSASERRVVFPDDDDAVLPHRDLPGLACAVAELLRGNGVRDGDVVGMLVPTGPRWLPAYFGAVVAGAAASALPLPPIVLDPAQVAEHLKAIVDAGRIGHVVAAGLGRKVAAELAKVCPGLVVLDVTDLPPAPRVRIPDVDPDSLAVVQFSSGSTSRPKGVMLSHRAVLAGVSAINSHIETTGEDVLVQWVPLFHDMGVVALLCSLLTPNDAHLFSPLSFIRRPARVLTRIAEARGTIVTGPNFSYDKYVSAAADAFGDQPDGAPLKTWRLALNGAEQVRAHTVETFQRTFVPLGAAPSTMYPCYGMAEATLAVTLPVLGSEPRILAVDRDSTHVGRAVELVGADSPRSRLLTSVGVPVPGMAVRVTDDAGTPLPPGVLGEVCIQGPAVTSGYLHNPEHTARTLREGWLRTGDLGFFDDGELFIAGRVKEMIVVQGRNFFPDDVEERARRVAGVHKGRCVAIADPVAEGIVVVAESELPAGEHEALSRRIRGAVSGALGLSAVQVLVVLPRMLPRTTSGKWQRALVQQTVKEHSHG</sequence>
<dbReference type="AlphaFoldDB" id="A0A8H9IV82"/>
<protein>
    <recommendedName>
        <fullName evidence="2">AMP-dependent synthetase/ligase domain-containing protein</fullName>
    </recommendedName>
</protein>
<dbReference type="InterPro" id="IPR020845">
    <property type="entry name" value="AMP-binding_CS"/>
</dbReference>
<dbReference type="SUPFAM" id="SSF56801">
    <property type="entry name" value="Acetyl-CoA synthetase-like"/>
    <property type="match status" value="1"/>
</dbReference>
<comment type="similarity">
    <text evidence="1">Belongs to the ATP-dependent AMP-binding enzyme family.</text>
</comment>
<dbReference type="PROSITE" id="PS00455">
    <property type="entry name" value="AMP_BINDING"/>
    <property type="match status" value="1"/>
</dbReference>
<accession>A0A8H9IV82</accession>
<keyword evidence="4" id="KW-1185">Reference proteome</keyword>
<evidence type="ECO:0000313" key="3">
    <source>
        <dbReference type="EMBL" id="GHF69659.1"/>
    </source>
</evidence>
<dbReference type="PANTHER" id="PTHR22754">
    <property type="entry name" value="DISCO-INTERACTING PROTEIN 2 DIP2 -RELATED"/>
    <property type="match status" value="1"/>
</dbReference>
<proteinExistence type="inferred from homology"/>
<dbReference type="InterPro" id="IPR042099">
    <property type="entry name" value="ANL_N_sf"/>
</dbReference>
<evidence type="ECO:0000313" key="4">
    <source>
        <dbReference type="Proteomes" id="UP000658656"/>
    </source>
</evidence>